<evidence type="ECO:0000256" key="3">
    <source>
        <dbReference type="ARBA" id="ARBA00022670"/>
    </source>
</evidence>
<keyword evidence="6" id="KW-0732">Signal</keyword>
<dbReference type="GO" id="GO:0000324">
    <property type="term" value="C:fungal-type vacuole"/>
    <property type="evidence" value="ECO:0007669"/>
    <property type="project" value="TreeGrafter"/>
</dbReference>
<dbReference type="Pfam" id="PF00450">
    <property type="entry name" value="Peptidase_S10"/>
    <property type="match status" value="1"/>
</dbReference>
<evidence type="ECO:0000256" key="6">
    <source>
        <dbReference type="RuleBase" id="RU361156"/>
    </source>
</evidence>
<feature type="signal peptide" evidence="6">
    <location>
        <begin position="1"/>
        <end position="22"/>
    </location>
</feature>
<evidence type="ECO:0000313" key="7">
    <source>
        <dbReference type="EMBL" id="KAK0949659.1"/>
    </source>
</evidence>
<dbReference type="InterPro" id="IPR018202">
    <property type="entry name" value="Ser_caboxypep_ser_AS"/>
</dbReference>
<dbReference type="PANTHER" id="PTHR11802:SF131">
    <property type="entry name" value="CARBOXYPEPTIDASE"/>
    <property type="match status" value="1"/>
</dbReference>
<proteinExistence type="inferred from homology"/>
<dbReference type="PRINTS" id="PR00724">
    <property type="entry name" value="CRBOXYPTASEC"/>
</dbReference>
<evidence type="ECO:0000313" key="8">
    <source>
        <dbReference type="Proteomes" id="UP001175353"/>
    </source>
</evidence>
<feature type="chain" id="PRO_5042672893" description="Carboxypeptidase" evidence="6">
    <location>
        <begin position="23"/>
        <end position="617"/>
    </location>
</feature>
<dbReference type="GO" id="GO:0004185">
    <property type="term" value="F:serine-type carboxypeptidase activity"/>
    <property type="evidence" value="ECO:0007669"/>
    <property type="project" value="UniProtKB-UniRule"/>
</dbReference>
<evidence type="ECO:0000256" key="5">
    <source>
        <dbReference type="ARBA" id="ARBA00023180"/>
    </source>
</evidence>
<dbReference type="EC" id="3.4.16.-" evidence="6"/>
<keyword evidence="5" id="KW-0325">Glycoprotein</keyword>
<name>A0AAN6GYD7_9PEZI</name>
<keyword evidence="8" id="KW-1185">Reference proteome</keyword>
<dbReference type="AlphaFoldDB" id="A0AAN6GYD7"/>
<organism evidence="7 8">
    <name type="scientific">Friedmanniomyces endolithicus</name>
    <dbReference type="NCBI Taxonomy" id="329885"/>
    <lineage>
        <taxon>Eukaryota</taxon>
        <taxon>Fungi</taxon>
        <taxon>Dikarya</taxon>
        <taxon>Ascomycota</taxon>
        <taxon>Pezizomycotina</taxon>
        <taxon>Dothideomycetes</taxon>
        <taxon>Dothideomycetidae</taxon>
        <taxon>Mycosphaerellales</taxon>
        <taxon>Teratosphaeriaceae</taxon>
        <taxon>Friedmanniomyces</taxon>
    </lineage>
</organism>
<dbReference type="EMBL" id="JAUJLE010001054">
    <property type="protein sequence ID" value="KAK0949659.1"/>
    <property type="molecule type" value="Genomic_DNA"/>
</dbReference>
<gene>
    <name evidence="7" type="ORF">LTR91_026274</name>
</gene>
<sequence>MTIKSLLALASAAVLLAGPSTALTWPGPRPSTKQTARKFLDKRQYFPANATDVKTITSPTNVTIRYKMPGEAGICETTPGVNSYAGYIDMAPNVHMFFWFFESRNNPAADPLSLWLNGGPGSDSLIGLFEELGPCRITEDLKSVINPYSWNNVSNMLFLSQPVGTGFSYQGEAIGSFDADTGAFLNTSQANATGRYPILDPIDLGTIDTTDLAAEAAWHVLQAFMSALPSLDAKVGCSKEFNLWTESYGGHYGPAFWNHFYQQNLLIFNDTIPGYALNFNSLGIGNGIIDEAIQAAYYPEFAVNNTYGIKAYNDTVYSYAKFANFMFNGCLDQINYCRAAAAGINGGLINNGQTLTYAATSNPDLRVQCQEAADMCRDNVESPYYYYGSRGVYDIRHPFNDVTPPGYYIEYLNLPQIQNALGVNVNYTESNNDIYWAFQASRSHRQSSGDFIYTNFIEDLEMILDSGVRVSLFYGDADYICNWFGGQAISLALNYTHSAEFAAAGYQPLMYDGVEYGEVRQYGNFSFTRVYESGHEVPYYQPQAALAIFNRTLNHFNLADGTMPVTANLTSSGPANATHTAPYVSLPPTGSASFAVWSSSLIASYSSLDNVPPSPTG</sequence>
<protein>
    <recommendedName>
        <fullName evidence="6">Carboxypeptidase</fullName>
        <ecNumber evidence="6">3.4.16.-</ecNumber>
    </recommendedName>
</protein>
<dbReference type="SUPFAM" id="SSF53474">
    <property type="entry name" value="alpha/beta-Hydrolases"/>
    <property type="match status" value="1"/>
</dbReference>
<dbReference type="InterPro" id="IPR001563">
    <property type="entry name" value="Peptidase_S10"/>
</dbReference>
<comment type="similarity">
    <text evidence="1 6">Belongs to the peptidase S10 family.</text>
</comment>
<comment type="caution">
    <text evidence="7">The sequence shown here is derived from an EMBL/GenBank/DDBJ whole genome shotgun (WGS) entry which is preliminary data.</text>
</comment>
<evidence type="ECO:0000256" key="4">
    <source>
        <dbReference type="ARBA" id="ARBA00022801"/>
    </source>
</evidence>
<dbReference type="InterPro" id="IPR029058">
    <property type="entry name" value="AB_hydrolase_fold"/>
</dbReference>
<reference evidence="7" key="1">
    <citation type="submission" date="2023-06" db="EMBL/GenBank/DDBJ databases">
        <title>Black Yeasts Isolated from many extreme environments.</title>
        <authorList>
            <person name="Coleine C."/>
            <person name="Stajich J.E."/>
            <person name="Selbmann L."/>
        </authorList>
    </citation>
    <scope>NUCLEOTIDE SEQUENCE</scope>
    <source>
        <strain evidence="7">CCFEE 5200</strain>
    </source>
</reference>
<accession>A0AAN6GYD7</accession>
<dbReference type="PANTHER" id="PTHR11802">
    <property type="entry name" value="SERINE PROTEASE FAMILY S10 SERINE CARBOXYPEPTIDASE"/>
    <property type="match status" value="1"/>
</dbReference>
<keyword evidence="4 6" id="KW-0378">Hydrolase</keyword>
<dbReference type="Proteomes" id="UP001175353">
    <property type="component" value="Unassembled WGS sequence"/>
</dbReference>
<keyword evidence="3 6" id="KW-0645">Protease</keyword>
<evidence type="ECO:0000256" key="2">
    <source>
        <dbReference type="ARBA" id="ARBA00022645"/>
    </source>
</evidence>
<dbReference type="Gene3D" id="3.40.50.1820">
    <property type="entry name" value="alpha/beta hydrolase"/>
    <property type="match status" value="1"/>
</dbReference>
<evidence type="ECO:0000256" key="1">
    <source>
        <dbReference type="ARBA" id="ARBA00009431"/>
    </source>
</evidence>
<keyword evidence="2 6" id="KW-0121">Carboxypeptidase</keyword>
<dbReference type="GO" id="GO:0006508">
    <property type="term" value="P:proteolysis"/>
    <property type="evidence" value="ECO:0007669"/>
    <property type="project" value="UniProtKB-KW"/>
</dbReference>
<dbReference type="PROSITE" id="PS00131">
    <property type="entry name" value="CARBOXYPEPT_SER_SER"/>
    <property type="match status" value="1"/>
</dbReference>